<reference evidence="2 3" key="1">
    <citation type="journal article" date="2014" name="Int. J. Syst. Evol. Microbiol.">
        <title>Nitrososphaera viennensis gen. nov., sp. nov., an aerobic and mesophilic, ammonia-oxidizing archaeon from soil and a member of the archaeal phylum Thaumarchaeota.</title>
        <authorList>
            <person name="Stieglmeier M."/>
            <person name="Klingl A."/>
            <person name="Alves R.J."/>
            <person name="Rittmann S.K."/>
            <person name="Melcher M."/>
            <person name="Leisch N."/>
            <person name="Schleper C."/>
        </authorList>
    </citation>
    <scope>NUCLEOTIDE SEQUENCE [LARGE SCALE GENOMIC DNA]</scope>
    <source>
        <strain evidence="2">EN76</strain>
    </source>
</reference>
<dbReference type="AlphaFoldDB" id="A0A060HHJ3"/>
<sequence length="79" mass="8463">MAEAYILINCELGSEDNVIKELKAISGVSEVKGVFGVYDIIARVNASNDEDLKKAVGKIRGHHGIKSSLTMMVIEGQGT</sequence>
<accession>A0A060HHJ3</accession>
<name>A0A060HHJ3_9ARCH</name>
<dbReference type="GeneID" id="41597722"/>
<protein>
    <submittedName>
        <fullName evidence="2">Putative transcriptional regulator, AsnC family</fullName>
    </submittedName>
</protein>
<evidence type="ECO:0000259" key="1">
    <source>
        <dbReference type="Pfam" id="PF01037"/>
    </source>
</evidence>
<dbReference type="Proteomes" id="UP000027093">
    <property type="component" value="Chromosome"/>
</dbReference>
<dbReference type="InterPro" id="IPR011008">
    <property type="entry name" value="Dimeric_a/b-barrel"/>
</dbReference>
<evidence type="ECO:0000313" key="2">
    <source>
        <dbReference type="EMBL" id="AIC14810.1"/>
    </source>
</evidence>
<dbReference type="InterPro" id="IPR019887">
    <property type="entry name" value="Tscrpt_reg_AsnC/Lrp_C"/>
</dbReference>
<dbReference type="SUPFAM" id="SSF54909">
    <property type="entry name" value="Dimeric alpha+beta barrel"/>
    <property type="match status" value="1"/>
</dbReference>
<dbReference type="HOGENOM" id="CLU_170329_2_0_2"/>
<organism evidence="2 3">
    <name type="scientific">Nitrososphaera viennensis EN76</name>
    <dbReference type="NCBI Taxonomy" id="926571"/>
    <lineage>
        <taxon>Archaea</taxon>
        <taxon>Nitrososphaerota</taxon>
        <taxon>Nitrososphaeria</taxon>
        <taxon>Nitrososphaerales</taxon>
        <taxon>Nitrososphaeraceae</taxon>
        <taxon>Nitrososphaera</taxon>
    </lineage>
</organism>
<keyword evidence="3" id="KW-1185">Reference proteome</keyword>
<evidence type="ECO:0000313" key="3">
    <source>
        <dbReference type="Proteomes" id="UP000027093"/>
    </source>
</evidence>
<gene>
    <name evidence="2" type="ORF">NVIE_006070</name>
</gene>
<dbReference type="Pfam" id="PF01037">
    <property type="entry name" value="AsnC_trans_reg"/>
    <property type="match status" value="1"/>
</dbReference>
<dbReference type="RefSeq" id="WP_075053954.1">
    <property type="nucleotide sequence ID" value="NZ_CP007536.1"/>
</dbReference>
<feature type="domain" description="Transcription regulator AsnC/Lrp ligand binding" evidence="1">
    <location>
        <begin position="6"/>
        <end position="75"/>
    </location>
</feature>
<proteinExistence type="predicted"/>
<dbReference type="KEGG" id="nvn:NVIE_006070"/>
<dbReference type="EMBL" id="CP007536">
    <property type="protein sequence ID" value="AIC14810.1"/>
    <property type="molecule type" value="Genomic_DNA"/>
</dbReference>
<dbReference type="OrthoDB" id="8136at2157"/>
<dbReference type="Gene3D" id="3.30.70.920">
    <property type="match status" value="1"/>
</dbReference>